<reference evidence="2" key="1">
    <citation type="journal article" date="2014" name="Proc. Natl. Acad. Sci. U.S.A.">
        <title>Extensive sampling of basidiomycete genomes demonstrates inadequacy of the white-rot/brown-rot paradigm for wood decay fungi.</title>
        <authorList>
            <person name="Riley R."/>
            <person name="Salamov A.A."/>
            <person name="Brown D.W."/>
            <person name="Nagy L.G."/>
            <person name="Floudas D."/>
            <person name="Held B.W."/>
            <person name="Levasseur A."/>
            <person name="Lombard V."/>
            <person name="Morin E."/>
            <person name="Otillar R."/>
            <person name="Lindquist E.A."/>
            <person name="Sun H."/>
            <person name="LaButti K.M."/>
            <person name="Schmutz J."/>
            <person name="Jabbour D."/>
            <person name="Luo H."/>
            <person name="Baker S.E."/>
            <person name="Pisabarro A.G."/>
            <person name="Walton J.D."/>
            <person name="Blanchette R.A."/>
            <person name="Henrissat B."/>
            <person name="Martin F."/>
            <person name="Cullen D."/>
            <person name="Hibbett D.S."/>
            <person name="Grigoriev I.V."/>
        </authorList>
    </citation>
    <scope>NUCLEOTIDE SEQUENCE [LARGE SCALE GENOMIC DNA]</scope>
    <source>
        <strain evidence="2">MUCL 33604</strain>
    </source>
</reference>
<accession>A0A067PF75</accession>
<dbReference type="Gene3D" id="3.80.10.10">
    <property type="entry name" value="Ribonuclease Inhibitor"/>
    <property type="match status" value="1"/>
</dbReference>
<dbReference type="InterPro" id="IPR032675">
    <property type="entry name" value="LRR_dom_sf"/>
</dbReference>
<proteinExistence type="predicted"/>
<dbReference type="EMBL" id="KL197776">
    <property type="protein sequence ID" value="KDQ49687.1"/>
    <property type="molecule type" value="Genomic_DNA"/>
</dbReference>
<evidence type="ECO:0000313" key="2">
    <source>
        <dbReference type="Proteomes" id="UP000027265"/>
    </source>
</evidence>
<protein>
    <recommendedName>
        <fullName evidence="3">F-box domain-containing protein</fullName>
    </recommendedName>
</protein>
<dbReference type="InParanoid" id="A0A067PF75"/>
<gene>
    <name evidence="1" type="ORF">JAAARDRAFT_212074</name>
</gene>
<dbReference type="SUPFAM" id="SSF52047">
    <property type="entry name" value="RNI-like"/>
    <property type="match status" value="1"/>
</dbReference>
<dbReference type="Proteomes" id="UP000027265">
    <property type="component" value="Unassembled WGS sequence"/>
</dbReference>
<evidence type="ECO:0008006" key="3">
    <source>
        <dbReference type="Google" id="ProtNLM"/>
    </source>
</evidence>
<organism evidence="1 2">
    <name type="scientific">Jaapia argillacea MUCL 33604</name>
    <dbReference type="NCBI Taxonomy" id="933084"/>
    <lineage>
        <taxon>Eukaryota</taxon>
        <taxon>Fungi</taxon>
        <taxon>Dikarya</taxon>
        <taxon>Basidiomycota</taxon>
        <taxon>Agaricomycotina</taxon>
        <taxon>Agaricomycetes</taxon>
        <taxon>Agaricomycetidae</taxon>
        <taxon>Jaapiales</taxon>
        <taxon>Jaapiaceae</taxon>
        <taxon>Jaapia</taxon>
    </lineage>
</organism>
<dbReference type="HOGENOM" id="CLU_046444_1_0_1"/>
<dbReference type="AlphaFoldDB" id="A0A067PF75"/>
<name>A0A067PF75_9AGAM</name>
<evidence type="ECO:0000313" key="1">
    <source>
        <dbReference type="EMBL" id="KDQ49687.1"/>
    </source>
</evidence>
<keyword evidence="2" id="KW-1185">Reference proteome</keyword>
<sequence>MDSLPPELLDFIIDSIDSRIDILSLAGTCQFFKSILIPLVYDYREITVPYHSLLIWNWFNNNSTLLRHVRKLRLNHNLRQLKVPRLLSGMDPTNIVSLERLEASGRSFLSAMSHMRGLVTLCWDVDWRMNHFDFGGDVRPVLPILHASCPRLREISIWDSPEGVHEFLGDGGTRHKTISVLRNIETFHYHFLISLESPLPIPHIIEFVIHNPSLQVFTLNFHHTSISHYEKLADIFLPHLRTFVIIAPYVSSDVLSAFITRNRTIECLTLDARSQNGLASLTEGSLPSLRQFTSHIGSAWTFVCLTKPPLSHLGGLMTHDFTDLGQCRKALRAVSGTLKVITVPSSHFRIGMWVQEILPHVEVVET</sequence>